<accession>A0A1I4CQ04</accession>
<name>A0A1I4CQ04_9HYPH</name>
<sequence>MQTSLERIHEKIADLETKISHLRIAERELLALDKVAARQTKVAPSPAPKAKQKPGPKHASRKLQTSKPLASKAAEPRQSLAAAISEVLDQHGALSAAELSERINAAGREVNNRAVSFALQGLKKRGLAKTKDGKWSAGKTRGRRAASPSGVSLVQSEAAE</sequence>
<evidence type="ECO:0000313" key="2">
    <source>
        <dbReference type="EMBL" id="SFK82136.1"/>
    </source>
</evidence>
<feature type="region of interest" description="Disordered" evidence="1">
    <location>
        <begin position="121"/>
        <end position="160"/>
    </location>
</feature>
<dbReference type="STRING" id="1612308.SAMN05444581_1253"/>
<reference evidence="2 3" key="1">
    <citation type="submission" date="2016-10" db="EMBL/GenBank/DDBJ databases">
        <authorList>
            <person name="de Groot N.N."/>
        </authorList>
    </citation>
    <scope>NUCLEOTIDE SEQUENCE [LARGE SCALE GENOMIC DNA]</scope>
    <source>
        <strain evidence="2 3">NE2</strain>
    </source>
</reference>
<keyword evidence="3" id="KW-1185">Reference proteome</keyword>
<dbReference type="EMBL" id="FOSN01000025">
    <property type="protein sequence ID" value="SFK82136.1"/>
    <property type="molecule type" value="Genomic_DNA"/>
</dbReference>
<proteinExistence type="predicted"/>
<dbReference type="RefSeq" id="WP_139223710.1">
    <property type="nucleotide sequence ID" value="NZ_FOSN01000025.1"/>
</dbReference>
<feature type="compositionally biased region" description="Polar residues" evidence="1">
    <location>
        <begin position="149"/>
        <end position="160"/>
    </location>
</feature>
<feature type="compositionally biased region" description="Basic residues" evidence="1">
    <location>
        <begin position="50"/>
        <end position="61"/>
    </location>
</feature>
<protein>
    <submittedName>
        <fullName evidence="2">Uncharacterized protein</fullName>
    </submittedName>
</protein>
<evidence type="ECO:0000313" key="3">
    <source>
        <dbReference type="Proteomes" id="UP000198755"/>
    </source>
</evidence>
<dbReference type="Proteomes" id="UP000198755">
    <property type="component" value="Unassembled WGS sequence"/>
</dbReference>
<dbReference type="OrthoDB" id="8449930at2"/>
<gene>
    <name evidence="2" type="ORF">SAMN05444581_1253</name>
</gene>
<dbReference type="AlphaFoldDB" id="A0A1I4CQ04"/>
<evidence type="ECO:0000256" key="1">
    <source>
        <dbReference type="SAM" id="MobiDB-lite"/>
    </source>
</evidence>
<feature type="region of interest" description="Disordered" evidence="1">
    <location>
        <begin position="38"/>
        <end position="77"/>
    </location>
</feature>
<organism evidence="2 3">
    <name type="scientific">Methylocapsa palsarum</name>
    <dbReference type="NCBI Taxonomy" id="1612308"/>
    <lineage>
        <taxon>Bacteria</taxon>
        <taxon>Pseudomonadati</taxon>
        <taxon>Pseudomonadota</taxon>
        <taxon>Alphaproteobacteria</taxon>
        <taxon>Hyphomicrobiales</taxon>
        <taxon>Beijerinckiaceae</taxon>
        <taxon>Methylocapsa</taxon>
    </lineage>
</organism>